<keyword evidence="1" id="KW-0732">Signal</keyword>
<evidence type="ECO:0000313" key="3">
    <source>
        <dbReference type="EMBL" id="OSX70592.1"/>
    </source>
</evidence>
<proteinExistence type="predicted"/>
<reference evidence="3 4" key="1">
    <citation type="submission" date="2017-03" db="EMBL/GenBank/DDBJ databases">
        <title>WGS assembly of Porphyra umbilicalis.</title>
        <authorList>
            <person name="Brawley S.H."/>
            <person name="Blouin N.A."/>
            <person name="Ficko-Blean E."/>
            <person name="Wheeler G.L."/>
            <person name="Lohr M."/>
            <person name="Goodson H.V."/>
            <person name="Jenkins J.W."/>
            <person name="Blaby-Haas C.E."/>
            <person name="Helliwell K.E."/>
            <person name="Chan C."/>
            <person name="Marriage T."/>
            <person name="Bhattacharya D."/>
            <person name="Klein A.S."/>
            <person name="Badis Y."/>
            <person name="Brodie J."/>
            <person name="Cao Y."/>
            <person name="Collen J."/>
            <person name="Dittami S.M."/>
            <person name="Gachon C.M."/>
            <person name="Green B.R."/>
            <person name="Karpowicz S."/>
            <person name="Kim J.W."/>
            <person name="Kudahl U."/>
            <person name="Lin S."/>
            <person name="Michel G."/>
            <person name="Mittag M."/>
            <person name="Olson B.J."/>
            <person name="Pangilinan J."/>
            <person name="Peng Y."/>
            <person name="Qiu H."/>
            <person name="Shu S."/>
            <person name="Singer J.T."/>
            <person name="Smith A.G."/>
            <person name="Sprecher B.N."/>
            <person name="Wagner V."/>
            <person name="Wang W."/>
            <person name="Wang Z.-Y."/>
            <person name="Yan J."/>
            <person name="Yarish C."/>
            <person name="Zoeuner-Riek S."/>
            <person name="Zhuang Y."/>
            <person name="Zou Y."/>
            <person name="Lindquist E.A."/>
            <person name="Grimwood J."/>
            <person name="Barry K."/>
            <person name="Rokhsar D.S."/>
            <person name="Schmutz J."/>
            <person name="Stiller J.W."/>
            <person name="Grossman A.R."/>
            <person name="Prochnik S.E."/>
        </authorList>
    </citation>
    <scope>NUCLEOTIDE SEQUENCE [LARGE SCALE GENOMIC DNA]</scope>
    <source>
        <strain evidence="3">4086291</strain>
    </source>
</reference>
<dbReference type="AlphaFoldDB" id="A0A1X6NPT2"/>
<dbReference type="Pfam" id="PF00080">
    <property type="entry name" value="Sod_Cu"/>
    <property type="match status" value="1"/>
</dbReference>
<dbReference type="OrthoDB" id="2015551at2759"/>
<dbReference type="InterPro" id="IPR036423">
    <property type="entry name" value="SOD-like_Cu/Zn_dom_sf"/>
</dbReference>
<evidence type="ECO:0000256" key="1">
    <source>
        <dbReference type="SAM" id="SignalP"/>
    </source>
</evidence>
<feature type="domain" description="Superoxide dismutase copper/zinc binding" evidence="2">
    <location>
        <begin position="56"/>
        <end position="186"/>
    </location>
</feature>
<evidence type="ECO:0000259" key="2">
    <source>
        <dbReference type="Pfam" id="PF00080"/>
    </source>
</evidence>
<dbReference type="InterPro" id="IPR024134">
    <property type="entry name" value="SOD_Cu/Zn_/chaperone"/>
</dbReference>
<dbReference type="Gene3D" id="2.60.40.200">
    <property type="entry name" value="Superoxide dismutase, copper/zinc binding domain"/>
    <property type="match status" value="1"/>
</dbReference>
<name>A0A1X6NPT2_PORUM</name>
<evidence type="ECO:0000313" key="4">
    <source>
        <dbReference type="Proteomes" id="UP000218209"/>
    </source>
</evidence>
<dbReference type="PANTHER" id="PTHR10003">
    <property type="entry name" value="SUPEROXIDE DISMUTASE CU-ZN -RELATED"/>
    <property type="match status" value="1"/>
</dbReference>
<feature type="signal peptide" evidence="1">
    <location>
        <begin position="1"/>
        <end position="18"/>
    </location>
</feature>
<dbReference type="GO" id="GO:0005507">
    <property type="term" value="F:copper ion binding"/>
    <property type="evidence" value="ECO:0007669"/>
    <property type="project" value="InterPro"/>
</dbReference>
<dbReference type="PRINTS" id="PR00068">
    <property type="entry name" value="CUZNDISMTASE"/>
</dbReference>
<feature type="chain" id="PRO_5012801271" description="Superoxide dismutase copper/zinc binding domain-containing protein" evidence="1">
    <location>
        <begin position="19"/>
        <end position="238"/>
    </location>
</feature>
<organism evidence="3 4">
    <name type="scientific">Porphyra umbilicalis</name>
    <name type="common">Purple laver</name>
    <name type="synonym">Red alga</name>
    <dbReference type="NCBI Taxonomy" id="2786"/>
    <lineage>
        <taxon>Eukaryota</taxon>
        <taxon>Rhodophyta</taxon>
        <taxon>Bangiophyceae</taxon>
        <taxon>Bangiales</taxon>
        <taxon>Bangiaceae</taxon>
        <taxon>Porphyra</taxon>
    </lineage>
</organism>
<sequence>MRLLPTLTALTAIAVAAAAAVAAPAAAQAPRLGARTWCTRSPTLTCTLTPTAGSSVRGTVTLTPALRRFRCGTLLAANVTGLAARSVHGWHVHEFGDVSRADGKATGGHFNPRGVDHALPATRRRHAGDLGNLLPASVAGVAVVRAQFSAALTTRAAVGRGLIIHALRDDGGQPTGNAGARLAQCVLGVAAPPPAPPAPPPPAAMLPVVVSPTTGGGGWYEAWLASLADFMGDRRGSA</sequence>
<accession>A0A1X6NPT2</accession>
<dbReference type="Proteomes" id="UP000218209">
    <property type="component" value="Unassembled WGS sequence"/>
</dbReference>
<gene>
    <name evidence="3" type="ORF">BU14_0715s0006</name>
</gene>
<keyword evidence="4" id="KW-1185">Reference proteome</keyword>
<dbReference type="EMBL" id="KV919235">
    <property type="protein sequence ID" value="OSX70592.1"/>
    <property type="molecule type" value="Genomic_DNA"/>
</dbReference>
<protein>
    <recommendedName>
        <fullName evidence="2">Superoxide dismutase copper/zinc binding domain-containing protein</fullName>
    </recommendedName>
</protein>
<dbReference type="InterPro" id="IPR001424">
    <property type="entry name" value="SOD_Cu_Zn_dom"/>
</dbReference>
<dbReference type="SUPFAM" id="SSF49329">
    <property type="entry name" value="Cu,Zn superoxide dismutase-like"/>
    <property type="match status" value="1"/>
</dbReference>
<dbReference type="GO" id="GO:0006801">
    <property type="term" value="P:superoxide metabolic process"/>
    <property type="evidence" value="ECO:0007669"/>
    <property type="project" value="InterPro"/>
</dbReference>